<evidence type="ECO:0000256" key="5">
    <source>
        <dbReference type="ARBA" id="ARBA00023235"/>
    </source>
</evidence>
<feature type="binding site" evidence="6 8">
    <location>
        <begin position="112"/>
        <end position="113"/>
    </location>
    <ligand>
        <name>substrate</name>
    </ligand>
</feature>
<comment type="similarity">
    <text evidence="2 6">Belongs to the phosphoglycerate mutase family. BPG-dependent PGAM subfamily.</text>
</comment>
<evidence type="ECO:0000256" key="6">
    <source>
        <dbReference type="HAMAP-Rule" id="MF_01039"/>
    </source>
</evidence>
<evidence type="ECO:0000256" key="7">
    <source>
        <dbReference type="PIRSR" id="PIRSR613078-1"/>
    </source>
</evidence>
<evidence type="ECO:0000313" key="11">
    <source>
        <dbReference type="Proteomes" id="UP000183192"/>
    </source>
</evidence>
<dbReference type="InterPro" id="IPR005952">
    <property type="entry name" value="Phosphogly_mut1"/>
</dbReference>
<feature type="binding site" evidence="6 8">
    <location>
        <position position="96"/>
    </location>
    <ligand>
        <name>substrate</name>
    </ligand>
</feature>
<keyword evidence="5 6" id="KW-0413">Isomerase</keyword>
<name>A0A1J4T4Z4_9BACT</name>
<organism evidence="10 11">
    <name type="scientific">Candidatus Falkowbacteria bacterium CG1_02_37_44</name>
    <dbReference type="NCBI Taxonomy" id="1805146"/>
    <lineage>
        <taxon>Bacteria</taxon>
        <taxon>Candidatus Falkowiibacteriota</taxon>
    </lineage>
</organism>
<dbReference type="NCBIfam" id="TIGR01258">
    <property type="entry name" value="pgm_1"/>
    <property type="match status" value="1"/>
</dbReference>
<dbReference type="PANTHER" id="PTHR11931">
    <property type="entry name" value="PHOSPHOGLYCERATE MUTASE"/>
    <property type="match status" value="1"/>
</dbReference>
<protein>
    <recommendedName>
        <fullName evidence="6">2,3-bisphosphoglycerate-dependent phosphoglycerate mutase</fullName>
        <shortName evidence="6">BPG-dependent PGAM</shortName>
        <shortName evidence="6">PGAM</shortName>
        <shortName evidence="6">Phosphoglyceromutase</shortName>
        <shortName evidence="6">dPGM</shortName>
        <ecNumber evidence="6">5.4.2.11</ecNumber>
    </recommendedName>
</protein>
<accession>A0A1J4T4Z4</accession>
<dbReference type="SMART" id="SM00855">
    <property type="entry name" value="PGAM"/>
    <property type="match status" value="1"/>
</dbReference>
<evidence type="ECO:0000256" key="4">
    <source>
        <dbReference type="ARBA" id="ARBA00023152"/>
    </source>
</evidence>
<comment type="caution">
    <text evidence="6">Lacks conserved residue(s) required for the propagation of feature annotation.</text>
</comment>
<feature type="binding site" evidence="6 8">
    <location>
        <position position="58"/>
    </location>
    <ligand>
        <name>substrate</name>
    </ligand>
</feature>
<dbReference type="EC" id="5.4.2.11" evidence="6"/>
<evidence type="ECO:0000256" key="9">
    <source>
        <dbReference type="PIRSR" id="PIRSR613078-3"/>
    </source>
</evidence>
<dbReference type="PIRSF" id="PIRSF000709">
    <property type="entry name" value="6PFK_2-Ptase"/>
    <property type="match status" value="1"/>
</dbReference>
<dbReference type="Proteomes" id="UP000183192">
    <property type="component" value="Unassembled WGS sequence"/>
</dbReference>
<feature type="site" description="Transition state stabilizer" evidence="6 9">
    <location>
        <position position="180"/>
    </location>
</feature>
<evidence type="ECO:0000256" key="1">
    <source>
        <dbReference type="ARBA" id="ARBA00000380"/>
    </source>
</evidence>
<dbReference type="HAMAP" id="MF_01039">
    <property type="entry name" value="PGAM_GpmA"/>
    <property type="match status" value="1"/>
</dbReference>
<dbReference type="NCBIfam" id="NF010713">
    <property type="entry name" value="PRK14115.1"/>
    <property type="match status" value="1"/>
</dbReference>
<dbReference type="CDD" id="cd07067">
    <property type="entry name" value="HP_PGM_like"/>
    <property type="match status" value="1"/>
</dbReference>
<dbReference type="Gene3D" id="3.40.50.1240">
    <property type="entry name" value="Phosphoglycerate mutase-like"/>
    <property type="match status" value="1"/>
</dbReference>
<gene>
    <name evidence="6 10" type="primary">gpmA</name>
    <name evidence="10" type="ORF">AUJ27_02940</name>
</gene>
<dbReference type="InterPro" id="IPR013078">
    <property type="entry name" value="His_Pase_superF_clade-1"/>
</dbReference>
<feature type="binding site" evidence="6 8">
    <location>
        <begin position="19"/>
        <end position="20"/>
    </location>
    <ligand>
        <name>substrate</name>
    </ligand>
</feature>
<evidence type="ECO:0000256" key="3">
    <source>
        <dbReference type="ARBA" id="ARBA00022432"/>
    </source>
</evidence>
<dbReference type="EMBL" id="MNUU01000056">
    <property type="protein sequence ID" value="OIO07172.1"/>
    <property type="molecule type" value="Genomic_DNA"/>
</dbReference>
<feature type="active site" description="Tele-phosphohistidine intermediate" evidence="6 7">
    <location>
        <position position="9"/>
    </location>
</feature>
<proteinExistence type="inferred from homology"/>
<sequence length="246" mass="28824">MNRLVIIRHGLTEWSNRFTGWTDIDLAPEGIEMTKKYALRLKEKKYQFDIGFTSVLKRGYKTLEIVFEVLGQTNIPIIKDWHLNERHYGALQTLNKAETVAKFGEEQVLFWRRSYDVSPPKLDINDPRHPSCDFLYKDINPRLLPNGESLKETYQRSVPYFQKTIEPLIKKGKRIILSGHHNSLRAIIKYLDKISDEEVVNLNVPYCIPLVYEFDENAKPLKHYYLASDEEVEQVIELIKNQTKGV</sequence>
<comment type="caution">
    <text evidence="10">The sequence shown here is derived from an EMBL/GenBank/DDBJ whole genome shotgun (WGS) entry which is preliminary data.</text>
</comment>
<dbReference type="GO" id="GO:0006096">
    <property type="term" value="P:glycolytic process"/>
    <property type="evidence" value="ECO:0007669"/>
    <property type="project" value="UniProtKB-UniRule"/>
</dbReference>
<keyword evidence="3 6" id="KW-0312">Gluconeogenesis</keyword>
<evidence type="ECO:0000313" key="10">
    <source>
        <dbReference type="EMBL" id="OIO07172.1"/>
    </source>
</evidence>
<dbReference type="UniPathway" id="UPA00109">
    <property type="reaction ID" value="UER00186"/>
</dbReference>
<comment type="catalytic activity">
    <reaction evidence="1 6">
        <text>(2R)-2-phosphoglycerate = (2R)-3-phosphoglycerate</text>
        <dbReference type="Rhea" id="RHEA:15901"/>
        <dbReference type="ChEBI" id="CHEBI:58272"/>
        <dbReference type="ChEBI" id="CHEBI:58289"/>
        <dbReference type="EC" id="5.4.2.11"/>
    </reaction>
</comment>
<dbReference type="InterPro" id="IPR029033">
    <property type="entry name" value="His_PPase_superfam"/>
</dbReference>
<dbReference type="Pfam" id="PF00300">
    <property type="entry name" value="His_Phos_1"/>
    <property type="match status" value="1"/>
</dbReference>
<evidence type="ECO:0000256" key="2">
    <source>
        <dbReference type="ARBA" id="ARBA00006717"/>
    </source>
</evidence>
<dbReference type="GO" id="GO:0004619">
    <property type="term" value="F:phosphoglycerate mutase activity"/>
    <property type="evidence" value="ECO:0007669"/>
    <property type="project" value="UniProtKB-UniRule"/>
</dbReference>
<dbReference type="GO" id="GO:0006094">
    <property type="term" value="P:gluconeogenesis"/>
    <property type="evidence" value="ECO:0007669"/>
    <property type="project" value="UniProtKB-UniRule"/>
</dbReference>
<keyword evidence="4 6" id="KW-0324">Glycolysis</keyword>
<feature type="active site" description="Proton donor/acceptor" evidence="6 7">
    <location>
        <position position="85"/>
    </location>
</feature>
<dbReference type="STRING" id="1805146.AUJ27_02940"/>
<dbReference type="SUPFAM" id="SSF53254">
    <property type="entry name" value="Phosphoglycerate mutase-like"/>
    <property type="match status" value="1"/>
</dbReference>
<feature type="binding site" evidence="6 8">
    <location>
        <begin position="85"/>
        <end position="88"/>
    </location>
    <ligand>
        <name>substrate</name>
    </ligand>
</feature>
<dbReference type="AlphaFoldDB" id="A0A1J4T4Z4"/>
<comment type="function">
    <text evidence="6">Catalyzes the interconversion of 2-phosphoglycerate and 3-phosphoglycerate.</text>
</comment>
<comment type="pathway">
    <text evidence="6">Carbohydrate degradation; glycolysis; pyruvate from D-glyceraldehyde 3-phosphate: step 3/5.</text>
</comment>
<reference evidence="10 11" key="1">
    <citation type="journal article" date="2016" name="Environ. Microbiol.">
        <title>Genomic resolution of a cold subsurface aquifer community provides metabolic insights for novel microbes adapted to high CO concentrations.</title>
        <authorList>
            <person name="Probst A.J."/>
            <person name="Castelle C.J."/>
            <person name="Singh A."/>
            <person name="Brown C.T."/>
            <person name="Anantharaman K."/>
            <person name="Sharon I."/>
            <person name="Hug L.A."/>
            <person name="Burstein D."/>
            <person name="Emerson J.B."/>
            <person name="Thomas B.C."/>
            <person name="Banfield J.F."/>
        </authorList>
    </citation>
    <scope>NUCLEOTIDE SEQUENCE [LARGE SCALE GENOMIC DNA]</scope>
    <source>
        <strain evidence="10">CG1_02_37_44</strain>
    </source>
</reference>
<dbReference type="FunFam" id="3.40.50.1240:FF:000003">
    <property type="entry name" value="2,3-bisphosphoglycerate-dependent phosphoglycerate mutase"/>
    <property type="match status" value="1"/>
</dbReference>
<evidence type="ECO:0000256" key="8">
    <source>
        <dbReference type="PIRSR" id="PIRSR613078-2"/>
    </source>
</evidence>